<dbReference type="SUPFAM" id="SSF54593">
    <property type="entry name" value="Glyoxalase/Bleomycin resistance protein/Dihydroxybiphenyl dioxygenase"/>
    <property type="match status" value="1"/>
</dbReference>
<dbReference type="InterPro" id="IPR029068">
    <property type="entry name" value="Glyas_Bleomycin-R_OHBP_Dase"/>
</dbReference>
<reference evidence="2" key="1">
    <citation type="journal article" date="2015" name="Int. J. Syst. Evol. Microbiol.">
        <title>Rhizobium oryzicola sp. nov., potential plant-growth-promoting endophytic bacteria isolated from rice roots.</title>
        <authorList>
            <person name="Zhang X.X."/>
            <person name="Gao J.S."/>
            <person name="Cao Y.H."/>
            <person name="Sheirdil R.A."/>
            <person name="Wang X.C."/>
            <person name="Zhang L."/>
        </authorList>
    </citation>
    <scope>NUCLEOTIDE SEQUENCE</scope>
    <source>
        <strain evidence="2">05753</strain>
    </source>
</reference>
<dbReference type="Proteomes" id="UP001169006">
    <property type="component" value="Unassembled WGS sequence"/>
</dbReference>
<keyword evidence="3" id="KW-1185">Reference proteome</keyword>
<evidence type="ECO:0000313" key="3">
    <source>
        <dbReference type="Proteomes" id="UP001169006"/>
    </source>
</evidence>
<reference evidence="2" key="2">
    <citation type="submission" date="2023-07" db="EMBL/GenBank/DDBJ databases">
        <authorList>
            <person name="Sun H."/>
        </authorList>
    </citation>
    <scope>NUCLEOTIDE SEQUENCE</scope>
    <source>
        <strain evidence="2">05753</strain>
    </source>
</reference>
<evidence type="ECO:0000313" key="2">
    <source>
        <dbReference type="EMBL" id="MDO1582591.1"/>
    </source>
</evidence>
<sequence>MPRTYIDHFIYGGASIELIEADVRSRFGVAPQAGGSHQGRGTRNSFIHVEWDDETNNCFLELIGPDLMQGGKGAVGTYFKAFPKPRLDGFSVWTPDIEVTKRLLQQEGFTIRPEPFTRMRPDGILLSWNVIHVEGHDLGKFIPFFMDRSPEDGPASTATPGCSLLAFRVRHPQAERLNLAYRAMGLRVIAEPSKNPSLELSLMTPQGLVELTSE</sequence>
<dbReference type="RefSeq" id="WP_302076766.1">
    <property type="nucleotide sequence ID" value="NZ_JAUKWQ010000003.1"/>
</dbReference>
<evidence type="ECO:0000259" key="1">
    <source>
        <dbReference type="Pfam" id="PF13468"/>
    </source>
</evidence>
<dbReference type="EMBL" id="JAUKWQ010000003">
    <property type="protein sequence ID" value="MDO1582591.1"/>
    <property type="molecule type" value="Genomic_DNA"/>
</dbReference>
<organism evidence="2 3">
    <name type="scientific">Rhizobium oryzicola</name>
    <dbReference type="NCBI Taxonomy" id="1232668"/>
    <lineage>
        <taxon>Bacteria</taxon>
        <taxon>Pseudomonadati</taxon>
        <taxon>Pseudomonadota</taxon>
        <taxon>Alphaproteobacteria</taxon>
        <taxon>Hyphomicrobiales</taxon>
        <taxon>Rhizobiaceae</taxon>
        <taxon>Rhizobium/Agrobacterium group</taxon>
        <taxon>Rhizobium</taxon>
    </lineage>
</organism>
<dbReference type="InterPro" id="IPR025870">
    <property type="entry name" value="Glyoxalase-like_dom"/>
</dbReference>
<feature type="domain" description="Glyoxalase-like" evidence="1">
    <location>
        <begin position="6"/>
        <end position="183"/>
    </location>
</feature>
<comment type="caution">
    <text evidence="2">The sequence shown here is derived from an EMBL/GenBank/DDBJ whole genome shotgun (WGS) entry which is preliminary data.</text>
</comment>
<gene>
    <name evidence="2" type="ORF">Q2T52_10860</name>
</gene>
<protein>
    <submittedName>
        <fullName evidence="2">VOC family protein</fullName>
    </submittedName>
</protein>
<dbReference type="Gene3D" id="3.10.180.10">
    <property type="entry name" value="2,3-Dihydroxybiphenyl 1,2-Dioxygenase, domain 1"/>
    <property type="match status" value="1"/>
</dbReference>
<accession>A0ABT8SX70</accession>
<name>A0ABT8SX70_9HYPH</name>
<proteinExistence type="predicted"/>
<dbReference type="Pfam" id="PF13468">
    <property type="entry name" value="Glyoxalase_3"/>
    <property type="match status" value="1"/>
</dbReference>